<reference evidence="2" key="1">
    <citation type="journal article" date="2015" name="Nature">
        <title>Complex archaea that bridge the gap between prokaryotes and eukaryotes.</title>
        <authorList>
            <person name="Spang A."/>
            <person name="Saw J.H."/>
            <person name="Jorgensen S.L."/>
            <person name="Zaremba-Niedzwiedzka K."/>
            <person name="Martijn J."/>
            <person name="Lind A.E."/>
            <person name="van Eijk R."/>
            <person name="Schleper C."/>
            <person name="Guy L."/>
            <person name="Ettema T.J."/>
        </authorList>
    </citation>
    <scope>NUCLEOTIDE SEQUENCE</scope>
</reference>
<feature type="non-terminal residue" evidence="2">
    <location>
        <position position="1"/>
    </location>
</feature>
<dbReference type="EMBL" id="LAZR01047062">
    <property type="protein sequence ID" value="KKK95091.1"/>
    <property type="molecule type" value="Genomic_DNA"/>
</dbReference>
<protein>
    <submittedName>
        <fullName evidence="2">Uncharacterized protein</fullName>
    </submittedName>
</protein>
<evidence type="ECO:0000256" key="1">
    <source>
        <dbReference type="SAM" id="Phobius"/>
    </source>
</evidence>
<gene>
    <name evidence="2" type="ORF">LCGC14_2676300</name>
</gene>
<feature type="transmembrane region" description="Helical" evidence="1">
    <location>
        <begin position="6"/>
        <end position="26"/>
    </location>
</feature>
<proteinExistence type="predicted"/>
<feature type="transmembrane region" description="Helical" evidence="1">
    <location>
        <begin position="33"/>
        <end position="50"/>
    </location>
</feature>
<keyword evidence="1" id="KW-0472">Membrane</keyword>
<keyword evidence="1" id="KW-1133">Transmembrane helix</keyword>
<sequence length="203" mass="20176">GDMNPLWGAAASGIVGTGTAIGVRAATGMDKHAELIGLGTGVLTGIALMMSPRTRAAGFTGVVVAIVNNGFRFMEQLASDKQKIRDLAGAKAHFAANTATTKVPLKTQLTLLQAEAQSGGFGMVTVDPRQLAGGLGAVSAQQVPTLGAVSAQSMPLAGPNGLGIVSPEVIRTLGQSGVQFQGGGDSGPGVSGIGRHYGATVLG</sequence>
<name>A0A0F9CEF3_9ZZZZ</name>
<organism evidence="2">
    <name type="scientific">marine sediment metagenome</name>
    <dbReference type="NCBI Taxonomy" id="412755"/>
    <lineage>
        <taxon>unclassified sequences</taxon>
        <taxon>metagenomes</taxon>
        <taxon>ecological metagenomes</taxon>
    </lineage>
</organism>
<evidence type="ECO:0000313" key="2">
    <source>
        <dbReference type="EMBL" id="KKK95091.1"/>
    </source>
</evidence>
<keyword evidence="1" id="KW-0812">Transmembrane</keyword>
<comment type="caution">
    <text evidence="2">The sequence shown here is derived from an EMBL/GenBank/DDBJ whole genome shotgun (WGS) entry which is preliminary data.</text>
</comment>
<accession>A0A0F9CEF3</accession>
<dbReference type="AlphaFoldDB" id="A0A0F9CEF3"/>